<comment type="caution">
    <text evidence="6">The sequence shown here is derived from an EMBL/GenBank/DDBJ whole genome shotgun (WGS) entry which is preliminary data.</text>
</comment>
<gene>
    <name evidence="6" type="ORF">GGE16_005371</name>
</gene>
<dbReference type="Pfam" id="PF17862">
    <property type="entry name" value="AAA_lid_3"/>
    <property type="match status" value="1"/>
</dbReference>
<proteinExistence type="predicted"/>
<dbReference type="Proteomes" id="UP000538507">
    <property type="component" value="Unassembled WGS sequence"/>
</dbReference>
<dbReference type="PANTHER" id="PTHR23076">
    <property type="entry name" value="METALLOPROTEASE M41 FTSH"/>
    <property type="match status" value="1"/>
</dbReference>
<feature type="domain" description="Peptidase M41" evidence="4">
    <location>
        <begin position="82"/>
        <end position="250"/>
    </location>
</feature>
<dbReference type="InterPro" id="IPR041569">
    <property type="entry name" value="AAA_lid_3"/>
</dbReference>
<sequence length="274" mass="30306">MTGPQNTNASEMSAAVQQGNPVDAILRRLATRAMGLTGADIERIVREARLKARRGKRVIRYQDIEDGIRGDRPPVPYNLRWRFAFHEAGHAVVHHTLDLGPVRGLNIDTGQGGYNLVGFHVWATDTRDWYENMLAMLMAGRAAEQLVLKRVSSGSAGADDSDLARATWLAFDMERTLGFGTEHPLLYRPHRDPSAVLDREAELAARVHARLVAALERAVAILKRRRPTFHALAKALFDAQAMDETAVSEILKDVEPLHGSGRDEVVTQATPILP</sequence>
<protein>
    <submittedName>
        <fullName evidence="6">Cell division protease FtsH</fullName>
        <ecNumber evidence="6">3.4.24.-</ecNumber>
    </submittedName>
</protein>
<dbReference type="GO" id="GO:0051301">
    <property type="term" value="P:cell division"/>
    <property type="evidence" value="ECO:0007669"/>
    <property type="project" value="UniProtKB-KW"/>
</dbReference>
<keyword evidence="6" id="KW-0132">Cell division</keyword>
<dbReference type="GO" id="GO:0006508">
    <property type="term" value="P:proteolysis"/>
    <property type="evidence" value="ECO:0007669"/>
    <property type="project" value="UniProtKB-KW"/>
</dbReference>
<dbReference type="InterPro" id="IPR037219">
    <property type="entry name" value="Peptidase_M41-like"/>
</dbReference>
<comment type="cofactor">
    <cofactor evidence="1">
        <name>Zn(2+)</name>
        <dbReference type="ChEBI" id="CHEBI:29105"/>
    </cofactor>
</comment>
<dbReference type="PANTHER" id="PTHR23076:SF97">
    <property type="entry name" value="ATP-DEPENDENT ZINC METALLOPROTEASE YME1L1"/>
    <property type="match status" value="1"/>
</dbReference>
<name>A0AAE2MQV6_RHILE</name>
<keyword evidence="6" id="KW-0131">Cell cycle</keyword>
<keyword evidence="3" id="KW-0862">Zinc</keyword>
<dbReference type="Pfam" id="PF01434">
    <property type="entry name" value="Peptidase_M41"/>
    <property type="match status" value="1"/>
</dbReference>
<dbReference type="InterPro" id="IPR000642">
    <property type="entry name" value="Peptidase_M41"/>
</dbReference>
<evidence type="ECO:0000313" key="6">
    <source>
        <dbReference type="EMBL" id="MBB4293284.1"/>
    </source>
</evidence>
<keyword evidence="6" id="KW-0645">Protease</keyword>
<dbReference type="Gene3D" id="1.20.58.760">
    <property type="entry name" value="Peptidase M41"/>
    <property type="match status" value="1"/>
</dbReference>
<dbReference type="SUPFAM" id="SSF140990">
    <property type="entry name" value="FtsH protease domain-like"/>
    <property type="match status" value="1"/>
</dbReference>
<dbReference type="AlphaFoldDB" id="A0AAE2MQV6"/>
<evidence type="ECO:0000256" key="2">
    <source>
        <dbReference type="ARBA" id="ARBA00022723"/>
    </source>
</evidence>
<keyword evidence="2" id="KW-0479">Metal-binding</keyword>
<evidence type="ECO:0000313" key="7">
    <source>
        <dbReference type="Proteomes" id="UP000538507"/>
    </source>
</evidence>
<evidence type="ECO:0000259" key="4">
    <source>
        <dbReference type="Pfam" id="PF01434"/>
    </source>
</evidence>
<evidence type="ECO:0000259" key="5">
    <source>
        <dbReference type="Pfam" id="PF17862"/>
    </source>
</evidence>
<dbReference type="GO" id="GO:0004222">
    <property type="term" value="F:metalloendopeptidase activity"/>
    <property type="evidence" value="ECO:0007669"/>
    <property type="project" value="InterPro"/>
</dbReference>
<dbReference type="RefSeq" id="WP_183609897.1">
    <property type="nucleotide sequence ID" value="NZ_JACHAZ010000009.1"/>
</dbReference>
<accession>A0AAE2MQV6</accession>
<dbReference type="GO" id="GO:0005524">
    <property type="term" value="F:ATP binding"/>
    <property type="evidence" value="ECO:0007669"/>
    <property type="project" value="InterPro"/>
</dbReference>
<keyword evidence="6" id="KW-0378">Hydrolase</keyword>
<dbReference type="GO" id="GO:0046872">
    <property type="term" value="F:metal ion binding"/>
    <property type="evidence" value="ECO:0007669"/>
    <property type="project" value="UniProtKB-KW"/>
</dbReference>
<evidence type="ECO:0000256" key="1">
    <source>
        <dbReference type="ARBA" id="ARBA00001947"/>
    </source>
</evidence>
<organism evidence="6 7">
    <name type="scientific">Rhizobium leguminosarum</name>
    <dbReference type="NCBI Taxonomy" id="384"/>
    <lineage>
        <taxon>Bacteria</taxon>
        <taxon>Pseudomonadati</taxon>
        <taxon>Pseudomonadota</taxon>
        <taxon>Alphaproteobacteria</taxon>
        <taxon>Hyphomicrobiales</taxon>
        <taxon>Rhizobiaceae</taxon>
        <taxon>Rhizobium/Agrobacterium group</taxon>
        <taxon>Rhizobium</taxon>
    </lineage>
</organism>
<evidence type="ECO:0000256" key="3">
    <source>
        <dbReference type="ARBA" id="ARBA00022833"/>
    </source>
</evidence>
<dbReference type="GO" id="GO:0004176">
    <property type="term" value="F:ATP-dependent peptidase activity"/>
    <property type="evidence" value="ECO:0007669"/>
    <property type="project" value="InterPro"/>
</dbReference>
<reference evidence="6 7" key="1">
    <citation type="submission" date="2020-08" db="EMBL/GenBank/DDBJ databases">
        <title>Genomic Encyclopedia of Type Strains, Phase IV (KMG-V): Genome sequencing to study the core and pangenomes of soil and plant-associated prokaryotes.</title>
        <authorList>
            <person name="Whitman W."/>
        </authorList>
    </citation>
    <scope>NUCLEOTIDE SEQUENCE [LARGE SCALE GENOMIC DNA]</scope>
    <source>
        <strain evidence="6 7">SEMIA 415</strain>
    </source>
</reference>
<dbReference type="EC" id="3.4.24.-" evidence="6"/>
<dbReference type="EMBL" id="JACIGO010000009">
    <property type="protein sequence ID" value="MBB4293284.1"/>
    <property type="molecule type" value="Genomic_DNA"/>
</dbReference>
<dbReference type="Gene3D" id="1.10.8.60">
    <property type="match status" value="1"/>
</dbReference>
<feature type="domain" description="AAA ATPase AAA+ lid" evidence="5">
    <location>
        <begin position="26"/>
        <end position="65"/>
    </location>
</feature>